<evidence type="ECO:0000313" key="3">
    <source>
        <dbReference type="EMBL" id="SHG60684.1"/>
    </source>
</evidence>
<dbReference type="Gene3D" id="2.70.70.10">
    <property type="entry name" value="Glucose Permease (Domain IIA)"/>
    <property type="match status" value="1"/>
</dbReference>
<evidence type="ECO:0000259" key="2">
    <source>
        <dbReference type="Pfam" id="PF01551"/>
    </source>
</evidence>
<protein>
    <submittedName>
        <fullName evidence="3">Murein DD-endopeptidase MepM and murein hydrolase activator NlpD, contain LysM domain</fullName>
    </submittedName>
</protein>
<dbReference type="InterPro" id="IPR050570">
    <property type="entry name" value="Cell_wall_metabolism_enzyme"/>
</dbReference>
<dbReference type="RefSeq" id="WP_073131716.1">
    <property type="nucleotide sequence ID" value="NZ_FQWQ01000001.1"/>
</dbReference>
<dbReference type="Proteomes" id="UP000184212">
    <property type="component" value="Unassembled WGS sequence"/>
</dbReference>
<dbReference type="PANTHER" id="PTHR21666">
    <property type="entry name" value="PEPTIDASE-RELATED"/>
    <property type="match status" value="1"/>
</dbReference>
<evidence type="ECO:0000313" key="4">
    <source>
        <dbReference type="Proteomes" id="UP000184212"/>
    </source>
</evidence>
<dbReference type="AlphaFoldDB" id="A0A1M5L6F3"/>
<dbReference type="InterPro" id="IPR011055">
    <property type="entry name" value="Dup_hybrid_motif"/>
</dbReference>
<sequence length="321" mass="36849">MGKVKYRYNPKTCKYEPWYLRGKALQDQAAIFIGLSFLLGGLFYFGYTRNFDSLEEQLLKKKNITLKVEWQILEDRIQAATADLNTLVERDDKNYRVILDSSPLAPEIREGGVGGSEKFSTEGLKDYPTVISDYAILEKLRSKVDVEVQSYKELNSILTERIEMWASRPAIQPINNKQLERLHMSYGARFHPIYHRYMEHKGLDFSAANGTPVYATGDGKVIMAHYSSSYGNVIYLNHEHDYETRYAHLSRFAVKEGDVVKRGHVIGYVGNTGTSVSDHLHYEVLFKGQHVNPINFFQRDLNNKEYERLIEAGSTDAKVLD</sequence>
<keyword evidence="4" id="KW-1185">Reference proteome</keyword>
<reference evidence="3 4" key="1">
    <citation type="submission" date="2016-11" db="EMBL/GenBank/DDBJ databases">
        <authorList>
            <person name="Jaros S."/>
            <person name="Januszkiewicz K."/>
            <person name="Wedrychowicz H."/>
        </authorList>
    </citation>
    <scope>NUCLEOTIDE SEQUENCE [LARGE SCALE GENOMIC DNA]</scope>
    <source>
        <strain evidence="3 4">DSM 24574</strain>
    </source>
</reference>
<keyword evidence="1" id="KW-0472">Membrane</keyword>
<dbReference type="GO" id="GO:0004222">
    <property type="term" value="F:metalloendopeptidase activity"/>
    <property type="evidence" value="ECO:0007669"/>
    <property type="project" value="TreeGrafter"/>
</dbReference>
<name>A0A1M5L6F3_9BACT</name>
<feature type="domain" description="M23ase beta-sheet core" evidence="2">
    <location>
        <begin position="199"/>
        <end position="293"/>
    </location>
</feature>
<dbReference type="InterPro" id="IPR016047">
    <property type="entry name" value="M23ase_b-sheet_dom"/>
</dbReference>
<dbReference type="CDD" id="cd12797">
    <property type="entry name" value="M23_peptidase"/>
    <property type="match status" value="1"/>
</dbReference>
<dbReference type="EMBL" id="FQWQ01000001">
    <property type="protein sequence ID" value="SHG60684.1"/>
    <property type="molecule type" value="Genomic_DNA"/>
</dbReference>
<dbReference type="FunFam" id="2.70.70.10:FF:000006">
    <property type="entry name" value="M23 family peptidase"/>
    <property type="match status" value="1"/>
</dbReference>
<organism evidence="3 4">
    <name type="scientific">Chryseolinea serpens</name>
    <dbReference type="NCBI Taxonomy" id="947013"/>
    <lineage>
        <taxon>Bacteria</taxon>
        <taxon>Pseudomonadati</taxon>
        <taxon>Bacteroidota</taxon>
        <taxon>Cytophagia</taxon>
        <taxon>Cytophagales</taxon>
        <taxon>Fulvivirgaceae</taxon>
        <taxon>Chryseolinea</taxon>
    </lineage>
</organism>
<proteinExistence type="predicted"/>
<feature type="transmembrane region" description="Helical" evidence="1">
    <location>
        <begin position="29"/>
        <end position="47"/>
    </location>
</feature>
<evidence type="ECO:0000256" key="1">
    <source>
        <dbReference type="SAM" id="Phobius"/>
    </source>
</evidence>
<dbReference type="SUPFAM" id="SSF51261">
    <property type="entry name" value="Duplicated hybrid motif"/>
    <property type="match status" value="1"/>
</dbReference>
<keyword evidence="1" id="KW-0812">Transmembrane</keyword>
<keyword evidence="1" id="KW-1133">Transmembrane helix</keyword>
<gene>
    <name evidence="3" type="ORF">SAMN04488109_1051</name>
</gene>
<accession>A0A1M5L6F3</accession>
<keyword evidence="3" id="KW-0378">Hydrolase</keyword>
<dbReference type="PANTHER" id="PTHR21666:SF286">
    <property type="entry name" value="LIPOPROTEIN NLPD"/>
    <property type="match status" value="1"/>
</dbReference>
<dbReference type="OrthoDB" id="9810477at2"/>
<dbReference type="STRING" id="947013.SAMN04488109_1051"/>
<dbReference type="Pfam" id="PF01551">
    <property type="entry name" value="Peptidase_M23"/>
    <property type="match status" value="1"/>
</dbReference>